<feature type="domain" description="Transglycosylase SLT" evidence="5">
    <location>
        <begin position="516"/>
        <end position="620"/>
    </location>
</feature>
<dbReference type="Pfam" id="PF01464">
    <property type="entry name" value="SLT"/>
    <property type="match status" value="1"/>
</dbReference>
<gene>
    <name evidence="6" type="ORF">GCM10007853_08560</name>
</gene>
<feature type="signal peptide" evidence="4">
    <location>
        <begin position="1"/>
        <end position="20"/>
    </location>
</feature>
<reference evidence="6" key="1">
    <citation type="journal article" date="2014" name="Int. J. Syst. Evol. Microbiol.">
        <title>Complete genome of a new Firmicutes species belonging to the dominant human colonic microbiota ('Ruminococcus bicirculans') reveals two chromosomes and a selective capacity to utilize plant glucans.</title>
        <authorList>
            <consortium name="NISC Comparative Sequencing Program"/>
            <person name="Wegmann U."/>
            <person name="Louis P."/>
            <person name="Goesmann A."/>
            <person name="Henrissat B."/>
            <person name="Duncan S.H."/>
            <person name="Flint H.J."/>
        </authorList>
    </citation>
    <scope>NUCLEOTIDE SEQUENCE</scope>
    <source>
        <strain evidence="6">NBRC 108219</strain>
    </source>
</reference>
<evidence type="ECO:0000256" key="4">
    <source>
        <dbReference type="SAM" id="SignalP"/>
    </source>
</evidence>
<dbReference type="InterPro" id="IPR023346">
    <property type="entry name" value="Lysozyme-like_dom_sf"/>
</dbReference>
<evidence type="ECO:0000313" key="7">
    <source>
        <dbReference type="Proteomes" id="UP001161391"/>
    </source>
</evidence>
<comment type="caution">
    <text evidence="6">The sequence shown here is derived from an EMBL/GenBank/DDBJ whole genome shotgun (WGS) entry which is preliminary data.</text>
</comment>
<dbReference type="InterPro" id="IPR008258">
    <property type="entry name" value="Transglycosylase_SLT_dom_1"/>
</dbReference>
<dbReference type="CDD" id="cd13401">
    <property type="entry name" value="Slt70-like"/>
    <property type="match status" value="1"/>
</dbReference>
<protein>
    <submittedName>
        <fullName evidence="6">Murein transglycosylase</fullName>
    </submittedName>
</protein>
<evidence type="ECO:0000256" key="2">
    <source>
        <dbReference type="ARBA" id="ARBA00009387"/>
    </source>
</evidence>
<dbReference type="Gene3D" id="1.10.530.10">
    <property type="match status" value="1"/>
</dbReference>
<evidence type="ECO:0000259" key="5">
    <source>
        <dbReference type="Pfam" id="PF01464"/>
    </source>
</evidence>
<reference evidence="6" key="2">
    <citation type="submission" date="2023-01" db="EMBL/GenBank/DDBJ databases">
        <title>Draft genome sequence of Algimonas ampicilliniresistens strain NBRC 108219.</title>
        <authorList>
            <person name="Sun Q."/>
            <person name="Mori K."/>
        </authorList>
    </citation>
    <scope>NUCLEOTIDE SEQUENCE</scope>
    <source>
        <strain evidence="6">NBRC 108219</strain>
    </source>
</reference>
<dbReference type="InterPro" id="IPR008939">
    <property type="entry name" value="Lytic_TGlycosylase_superhlx_U"/>
</dbReference>
<dbReference type="SUPFAM" id="SSF53955">
    <property type="entry name" value="Lysozyme-like"/>
    <property type="match status" value="1"/>
</dbReference>
<keyword evidence="7" id="KW-1185">Reference proteome</keyword>
<accession>A0ABQ5V7J4</accession>
<evidence type="ECO:0000313" key="6">
    <source>
        <dbReference type="EMBL" id="GLQ22982.1"/>
    </source>
</evidence>
<dbReference type="Proteomes" id="UP001161391">
    <property type="component" value="Unassembled WGS sequence"/>
</dbReference>
<dbReference type="Gene3D" id="1.25.20.10">
    <property type="entry name" value="Bacterial muramidases"/>
    <property type="match status" value="1"/>
</dbReference>
<organism evidence="6 7">
    <name type="scientific">Algimonas ampicilliniresistens</name>
    <dbReference type="NCBI Taxonomy" id="1298735"/>
    <lineage>
        <taxon>Bacteria</taxon>
        <taxon>Pseudomonadati</taxon>
        <taxon>Pseudomonadota</taxon>
        <taxon>Alphaproteobacteria</taxon>
        <taxon>Maricaulales</taxon>
        <taxon>Robiginitomaculaceae</taxon>
        <taxon>Algimonas</taxon>
    </lineage>
</organism>
<comment type="similarity">
    <text evidence="2">Belongs to the virb1 family.</text>
</comment>
<name>A0ABQ5V7J4_9PROT</name>
<evidence type="ECO:0000256" key="3">
    <source>
        <dbReference type="ARBA" id="ARBA00022729"/>
    </source>
</evidence>
<proteinExistence type="inferred from homology"/>
<evidence type="ECO:0000256" key="1">
    <source>
        <dbReference type="ARBA" id="ARBA00007734"/>
    </source>
</evidence>
<sequence>MKTFLLCLMFSLVPVSTTTAAANAPIPRLKPAPPALSQYLSPRDAIYLRRGLSAASRSEWTTLKRAKDEIQDPTAKDLLRWVRSARDPNVPTDWLTYVTHELTDWPRMVSIQAKAEARLLDEPLSPQETVAWFLKMEPVSGEGRAALAKAFYRLGDQENGDRWLKYAWREARLSRDTQKELFQQFKSRLNSQDHAARADHLIWEGSRHFSNARALLPFMSKADRAVMDARMKLATNSRGINAAVNAIPASHANHPGFLFERARWRRLRKDKDYALPVYMQIGSPATTDRGRERMWTERRLMAYWLISEQKWMEAYRMTLFHGATEGAPLYESEFLGGWLALTKMNQPALALERFQRLEAGVNTPISLSRAHYWQGRAFEALKDPRRDQAFAKASTYPNTYYGQLAARRLMGSIARITLPPEMASQQAQQRFNNDRRIRALRLLGEAGEERFFSTFAYALDDDLETLDELSLLSRLSADYGFMRPSIRAAKQAGRFKGMLTESGYPIVPPIEMLGRNFDIPFVYAIARQESEFAGNAISSASAYGMMQMINATASATARRHRIAYDRDRLITDRNYAAYMGALHLNDLLEDFDGSYIMAAVAYNAGPRRVSQWIERNGDPRKGQIDPIDWVEKIPFSETRNYVMRVMENMQVYKARRNGNVAPVTIDQNLRFGQKGNAPG</sequence>
<dbReference type="EMBL" id="BSNK01000001">
    <property type="protein sequence ID" value="GLQ22982.1"/>
    <property type="molecule type" value="Genomic_DNA"/>
</dbReference>
<comment type="similarity">
    <text evidence="1">Belongs to the transglycosylase Slt family.</text>
</comment>
<dbReference type="PANTHER" id="PTHR37423:SF2">
    <property type="entry name" value="MEMBRANE-BOUND LYTIC MUREIN TRANSGLYCOSYLASE C"/>
    <property type="match status" value="1"/>
</dbReference>
<dbReference type="PANTHER" id="PTHR37423">
    <property type="entry name" value="SOLUBLE LYTIC MUREIN TRANSGLYCOSYLASE-RELATED"/>
    <property type="match status" value="1"/>
</dbReference>
<keyword evidence="3 4" id="KW-0732">Signal</keyword>
<dbReference type="SUPFAM" id="SSF48435">
    <property type="entry name" value="Bacterial muramidases"/>
    <property type="match status" value="1"/>
</dbReference>
<feature type="chain" id="PRO_5047322230" evidence="4">
    <location>
        <begin position="21"/>
        <end position="679"/>
    </location>
</feature>